<protein>
    <submittedName>
        <fullName evidence="1">Uncharacterized protein</fullName>
    </submittedName>
</protein>
<dbReference type="GO" id="GO:0016788">
    <property type="term" value="F:hydrolase activity, acting on ester bonds"/>
    <property type="evidence" value="ECO:0007669"/>
    <property type="project" value="UniProtKB-ARBA"/>
</dbReference>
<evidence type="ECO:0000313" key="2">
    <source>
        <dbReference type="Proteomes" id="UP000244081"/>
    </source>
</evidence>
<sequence>MRDGRVYGAGPKGVRRANAVPAGTRQGMRNEMRLTGFRRFGCAVAMLAAFCLALPVAAAPDITMPDTTGSARFETAGRTKLVMPGQAIAGGAGAVARTRAPIVLAQDGGGWHPLSPLLRLFRGGRRAAPPRKLQEPEKPKRTIRRVVPQPPKVEVEPKSADARTVLVVGDAMAQGLARGLEAAYAQTPTIKVDSEISRSSGLIREADPDWPTRITNRLKRGDVNLVVVMLGTDDRRRVTLDGQRADFRDPAWEEVYRVLVQRSVSAVRDARKPLIWVGLPPVSGPDRRSDFSYLNDFYKEKVETADGVFVDIWEAFMSEEGKYTSYGADVDGKRQRLRTEDGLYFTWPGYRKVAFFVQQRIARILGEGPALELAFPGGDANMILLSGGASHEETLAGEEIAPAIPSEGSLQHRLIVEGRPLPQVEGRADNYRIPR</sequence>
<keyword evidence="2" id="KW-1185">Reference proteome</keyword>
<proteinExistence type="predicted"/>
<dbReference type="InterPro" id="IPR007407">
    <property type="entry name" value="DUF459"/>
</dbReference>
<accession>A0A2T5V6V2</accession>
<organism evidence="1 2">
    <name type="scientific">Breoghania corrubedonensis</name>
    <dbReference type="NCBI Taxonomy" id="665038"/>
    <lineage>
        <taxon>Bacteria</taxon>
        <taxon>Pseudomonadati</taxon>
        <taxon>Pseudomonadota</taxon>
        <taxon>Alphaproteobacteria</taxon>
        <taxon>Hyphomicrobiales</taxon>
        <taxon>Stappiaceae</taxon>
        <taxon>Breoghania</taxon>
    </lineage>
</organism>
<dbReference type="Proteomes" id="UP000244081">
    <property type="component" value="Unassembled WGS sequence"/>
</dbReference>
<dbReference type="Gene3D" id="3.40.50.1110">
    <property type="entry name" value="SGNH hydrolase"/>
    <property type="match status" value="1"/>
</dbReference>
<dbReference type="SUPFAM" id="SSF52266">
    <property type="entry name" value="SGNH hydrolase"/>
    <property type="match status" value="1"/>
</dbReference>
<dbReference type="EMBL" id="QAYG01000007">
    <property type="protein sequence ID" value="PTW59470.1"/>
    <property type="molecule type" value="Genomic_DNA"/>
</dbReference>
<evidence type="ECO:0000313" key="1">
    <source>
        <dbReference type="EMBL" id="PTW59470.1"/>
    </source>
</evidence>
<dbReference type="AlphaFoldDB" id="A0A2T5V6V2"/>
<dbReference type="Pfam" id="PF04311">
    <property type="entry name" value="DUF459"/>
    <property type="match status" value="1"/>
</dbReference>
<name>A0A2T5V6V2_9HYPH</name>
<comment type="caution">
    <text evidence="1">The sequence shown here is derived from an EMBL/GenBank/DDBJ whole genome shotgun (WGS) entry which is preliminary data.</text>
</comment>
<reference evidence="1 2" key="1">
    <citation type="submission" date="2018-04" db="EMBL/GenBank/DDBJ databases">
        <title>Genomic Encyclopedia of Archaeal and Bacterial Type Strains, Phase II (KMG-II): from individual species to whole genera.</title>
        <authorList>
            <person name="Goeker M."/>
        </authorList>
    </citation>
    <scope>NUCLEOTIDE SEQUENCE [LARGE SCALE GENOMIC DNA]</scope>
    <source>
        <strain evidence="1 2">DSM 23382</strain>
    </source>
</reference>
<dbReference type="InterPro" id="IPR036514">
    <property type="entry name" value="SGNH_hydro_sf"/>
</dbReference>
<gene>
    <name evidence="1" type="ORF">C8N35_107184</name>
</gene>